<dbReference type="PANTHER" id="PTHR35339:SF3">
    <property type="entry name" value="DUF2264 DOMAIN-CONTAINING PROTEIN"/>
    <property type="match status" value="1"/>
</dbReference>
<comment type="caution">
    <text evidence="4">The sequence shown here is derived from an EMBL/GenBank/DDBJ whole genome shotgun (WGS) entry which is preliminary data.</text>
</comment>
<evidence type="ECO:0000256" key="1">
    <source>
        <dbReference type="SAM" id="SignalP"/>
    </source>
</evidence>
<dbReference type="PIRSF" id="PIRSF014753">
    <property type="entry name" value="UCP014753"/>
    <property type="match status" value="1"/>
</dbReference>
<proteinExistence type="predicted"/>
<reference evidence="4 5" key="1">
    <citation type="submission" date="2018-07" db="EMBL/GenBank/DDBJ databases">
        <title>Parabacteroides acidifaciens nov. sp., isolated from human feces.</title>
        <authorList>
            <person name="Wang Y.J."/>
        </authorList>
    </citation>
    <scope>NUCLEOTIDE SEQUENCE [LARGE SCALE GENOMIC DNA]</scope>
    <source>
        <strain evidence="4 5">426-9</strain>
    </source>
</reference>
<dbReference type="Pfam" id="PF10022">
    <property type="entry name" value="DUF2264"/>
    <property type="match status" value="1"/>
</dbReference>
<dbReference type="PANTHER" id="PTHR35339">
    <property type="entry name" value="LINALOOL DEHYDRATASE_ISOMERASE DOMAIN-CONTAINING PROTEIN"/>
    <property type="match status" value="1"/>
</dbReference>
<feature type="signal peptide" evidence="1">
    <location>
        <begin position="1"/>
        <end position="23"/>
    </location>
</feature>
<name>A0A3D8HAA4_9BACT</name>
<dbReference type="EMBL" id="JACRTI010000055">
    <property type="protein sequence ID" value="MBC8603366.1"/>
    <property type="molecule type" value="Genomic_DNA"/>
</dbReference>
<dbReference type="EMBL" id="QREV01000055">
    <property type="protein sequence ID" value="RDU47919.1"/>
    <property type="molecule type" value="Genomic_DNA"/>
</dbReference>
<evidence type="ECO:0000313" key="5">
    <source>
        <dbReference type="Proteomes" id="UP000256321"/>
    </source>
</evidence>
<keyword evidence="1" id="KW-0732">Signal</keyword>
<dbReference type="Proteomes" id="UP000629596">
    <property type="component" value="Unassembled WGS sequence"/>
</dbReference>
<reference evidence="3 6" key="2">
    <citation type="submission" date="2020-08" db="EMBL/GenBank/DDBJ databases">
        <title>Genome public.</title>
        <authorList>
            <person name="Liu C."/>
            <person name="Sun Q."/>
        </authorList>
    </citation>
    <scope>NUCLEOTIDE SEQUENCE [LARGE SCALE GENOMIC DNA]</scope>
    <source>
        <strain evidence="3 6">426_9</strain>
    </source>
</reference>
<dbReference type="InterPro" id="IPR016624">
    <property type="entry name" value="UCP014753"/>
</dbReference>
<evidence type="ECO:0000313" key="6">
    <source>
        <dbReference type="Proteomes" id="UP000629596"/>
    </source>
</evidence>
<dbReference type="RefSeq" id="WP_115500857.1">
    <property type="nucleotide sequence ID" value="NZ_JACRTI010000055.1"/>
</dbReference>
<evidence type="ECO:0000313" key="4">
    <source>
        <dbReference type="EMBL" id="RDU47919.1"/>
    </source>
</evidence>
<sequence length="405" mass="45724">MRHSLKIAVLILCTICLPFTGKAQQTTGKEDRALWVETLTRIADPVLVNLSNNTLKKNMPYESLGNRHRFSHLEAVGRLVCGIAPWLELGPDNTSEGKLRAKYIDLTVKGLKNAVNPQSPDYLVFGEPSQPLVDAAFLAQGLLRAPKQLWGNLDPQAKEWMITELKRSRNIKPYESNWLLFASTVEAALLEFTGECDMERMLYGVKRFRDDWYKGDAMYGDGADFHMDYYNSFVIHPMLTDVLVVMKKHNVEGADFLPTQLKRHSRYAEILERFISPEGAYPVVGRSICYRFGAFHALGQAALMHILPELVKPAQVRCALTAVIRRQMSFPANFDKNGWLRVGFTGEQIDISESYINTGSVYLCSFGLVPLGLPATDEFWSGPYTEWTNVKAWNGEKVQADHAIK</sequence>
<evidence type="ECO:0000259" key="2">
    <source>
        <dbReference type="Pfam" id="PF10022"/>
    </source>
</evidence>
<dbReference type="Proteomes" id="UP000256321">
    <property type="component" value="Unassembled WGS sequence"/>
</dbReference>
<gene>
    <name evidence="4" type="ORF">DWU89_17165</name>
    <name evidence="3" type="ORF">H8784_16760</name>
</gene>
<dbReference type="AlphaFoldDB" id="A0A3D8HAA4"/>
<evidence type="ECO:0000313" key="3">
    <source>
        <dbReference type="EMBL" id="MBC8603366.1"/>
    </source>
</evidence>
<feature type="chain" id="PRO_5017808580" evidence="1">
    <location>
        <begin position="24"/>
        <end position="405"/>
    </location>
</feature>
<dbReference type="InterPro" id="IPR049349">
    <property type="entry name" value="DUF2264_N"/>
</dbReference>
<organism evidence="4 5">
    <name type="scientific">Parabacteroides acidifaciens</name>
    <dbReference type="NCBI Taxonomy" id="2290935"/>
    <lineage>
        <taxon>Bacteria</taxon>
        <taxon>Pseudomonadati</taxon>
        <taxon>Bacteroidota</taxon>
        <taxon>Bacteroidia</taxon>
        <taxon>Bacteroidales</taxon>
        <taxon>Tannerellaceae</taxon>
        <taxon>Parabacteroides</taxon>
    </lineage>
</organism>
<protein>
    <submittedName>
        <fullName evidence="4">DUF2264 domain-containing protein</fullName>
    </submittedName>
</protein>
<accession>A0A3D8HAA4</accession>
<feature type="domain" description="DUF2264" evidence="2">
    <location>
        <begin position="31"/>
        <end position="387"/>
    </location>
</feature>
<keyword evidence="6" id="KW-1185">Reference proteome</keyword>